<feature type="transmembrane region" description="Helical" evidence="7">
    <location>
        <begin position="718"/>
        <end position="742"/>
    </location>
</feature>
<keyword evidence="2" id="KW-1003">Cell membrane</keyword>
<geneLocation type="plasmid" evidence="10 11">
    <name>2</name>
</geneLocation>
<dbReference type="KEGG" id="gba:J421_6006"/>
<feature type="transmembrane region" description="Helical" evidence="7">
    <location>
        <begin position="327"/>
        <end position="354"/>
    </location>
</feature>
<dbReference type="InterPro" id="IPR025857">
    <property type="entry name" value="MacB_PCD"/>
</dbReference>
<feature type="domain" description="MacB-like periplasmic core" evidence="9">
    <location>
        <begin position="525"/>
        <end position="660"/>
    </location>
</feature>
<protein>
    <recommendedName>
        <fullName evidence="12">Permease</fullName>
    </recommendedName>
</protein>
<dbReference type="HOGENOM" id="CLU_009433_0_0_0"/>
<keyword evidence="5 7" id="KW-0472">Membrane</keyword>
<gene>
    <name evidence="10" type="ORF">J421_6006</name>
</gene>
<feature type="transmembrane region" description="Helical" evidence="7">
    <location>
        <begin position="382"/>
        <end position="402"/>
    </location>
</feature>
<proteinExistence type="inferred from homology"/>
<evidence type="ECO:0000313" key="11">
    <source>
        <dbReference type="Proteomes" id="UP000019151"/>
    </source>
</evidence>
<evidence type="ECO:0008006" key="12">
    <source>
        <dbReference type="Google" id="ProtNLM"/>
    </source>
</evidence>
<dbReference type="PANTHER" id="PTHR30572">
    <property type="entry name" value="MEMBRANE COMPONENT OF TRANSPORTER-RELATED"/>
    <property type="match status" value="1"/>
</dbReference>
<reference evidence="10 11" key="1">
    <citation type="journal article" date="2014" name="Genome Announc.">
        <title>Genome Sequence and Methylome of Soil Bacterium Gemmatirosa kalamazoonensis KBS708T, a Member of the Rarely Cultivated Gemmatimonadetes Phylum.</title>
        <authorList>
            <person name="Debruyn J.M."/>
            <person name="Radosevich M."/>
            <person name="Wommack K.E."/>
            <person name="Polson S.W."/>
            <person name="Hauser L.J."/>
            <person name="Fawaz M.N."/>
            <person name="Korlach J."/>
            <person name="Tsai Y.C."/>
        </authorList>
    </citation>
    <scope>NUCLEOTIDE SEQUENCE [LARGE SCALE GENOMIC DNA]</scope>
    <source>
        <strain evidence="10 11">KBS708</strain>
        <plasmid evidence="11">Plasmid 2</plasmid>
    </source>
</reference>
<evidence type="ECO:0000259" key="8">
    <source>
        <dbReference type="Pfam" id="PF02687"/>
    </source>
</evidence>
<evidence type="ECO:0000256" key="5">
    <source>
        <dbReference type="ARBA" id="ARBA00023136"/>
    </source>
</evidence>
<dbReference type="InParanoid" id="W0RS62"/>
<evidence type="ECO:0000256" key="2">
    <source>
        <dbReference type="ARBA" id="ARBA00022475"/>
    </source>
</evidence>
<evidence type="ECO:0000256" key="3">
    <source>
        <dbReference type="ARBA" id="ARBA00022692"/>
    </source>
</evidence>
<keyword evidence="11" id="KW-1185">Reference proteome</keyword>
<keyword evidence="3 7" id="KW-0812">Transmembrane</keyword>
<dbReference type="Pfam" id="PF02687">
    <property type="entry name" value="FtsX"/>
    <property type="match status" value="2"/>
</dbReference>
<keyword evidence="4 7" id="KW-1133">Transmembrane helix</keyword>
<feature type="domain" description="ABC3 transporter permease C-terminal" evidence="8">
    <location>
        <begin position="725"/>
        <end position="845"/>
    </location>
</feature>
<name>W0RS62_9BACT</name>
<evidence type="ECO:0000256" key="7">
    <source>
        <dbReference type="SAM" id="Phobius"/>
    </source>
</evidence>
<dbReference type="InterPro" id="IPR003838">
    <property type="entry name" value="ABC3_permease_C"/>
</dbReference>
<dbReference type="Proteomes" id="UP000019151">
    <property type="component" value="Plasmid 2"/>
</dbReference>
<feature type="domain" description="ABC3 transporter permease C-terminal" evidence="8">
    <location>
        <begin position="285"/>
        <end position="406"/>
    </location>
</feature>
<feature type="transmembrane region" description="Helical" evidence="7">
    <location>
        <begin position="280"/>
        <end position="306"/>
    </location>
</feature>
<organism evidence="10 11">
    <name type="scientific">Gemmatirosa kalamazoonensis</name>
    <dbReference type="NCBI Taxonomy" id="861299"/>
    <lineage>
        <taxon>Bacteria</taxon>
        <taxon>Pseudomonadati</taxon>
        <taxon>Gemmatimonadota</taxon>
        <taxon>Gemmatimonadia</taxon>
        <taxon>Gemmatimonadales</taxon>
        <taxon>Gemmatimonadaceae</taxon>
        <taxon>Gemmatirosa</taxon>
    </lineage>
</organism>
<dbReference type="InterPro" id="IPR050250">
    <property type="entry name" value="Macrolide_Exporter_MacB"/>
</dbReference>
<comment type="similarity">
    <text evidence="6">Belongs to the ABC-4 integral membrane protein family.</text>
</comment>
<dbReference type="EMBL" id="CP007130">
    <property type="protein sequence ID" value="AHG93541.1"/>
    <property type="molecule type" value="Genomic_DNA"/>
</dbReference>
<feature type="transmembrane region" description="Helical" evidence="7">
    <location>
        <begin position="423"/>
        <end position="449"/>
    </location>
</feature>
<accession>W0RS62</accession>
<evidence type="ECO:0000256" key="6">
    <source>
        <dbReference type="ARBA" id="ARBA00038076"/>
    </source>
</evidence>
<evidence type="ECO:0000256" key="4">
    <source>
        <dbReference type="ARBA" id="ARBA00022989"/>
    </source>
</evidence>
<comment type="subcellular location">
    <subcellularLocation>
        <location evidence="1">Cell membrane</location>
        <topology evidence="1">Multi-pass membrane protein</topology>
    </subcellularLocation>
</comment>
<feature type="transmembrane region" description="Helical" evidence="7">
    <location>
        <begin position="21"/>
        <end position="47"/>
    </location>
</feature>
<feature type="transmembrane region" description="Helical" evidence="7">
    <location>
        <begin position="815"/>
        <end position="835"/>
    </location>
</feature>
<dbReference type="PANTHER" id="PTHR30572:SF4">
    <property type="entry name" value="ABC TRANSPORTER PERMEASE YTRF"/>
    <property type="match status" value="1"/>
</dbReference>
<dbReference type="Pfam" id="PF12704">
    <property type="entry name" value="MacB_PCD"/>
    <property type="match status" value="2"/>
</dbReference>
<evidence type="ECO:0000259" key="9">
    <source>
        <dbReference type="Pfam" id="PF12704"/>
    </source>
</evidence>
<keyword evidence="10" id="KW-0614">Plasmid</keyword>
<dbReference type="GO" id="GO:0005886">
    <property type="term" value="C:plasma membrane"/>
    <property type="evidence" value="ECO:0007669"/>
    <property type="project" value="UniProtKB-SubCell"/>
</dbReference>
<feature type="domain" description="MacB-like periplasmic core" evidence="9">
    <location>
        <begin position="45"/>
        <end position="242"/>
    </location>
</feature>
<sequence>MTMSRPLRFALPLDLKFGFRMLVKYPGLTIVGGLAMAFAVWVGAVVFEMVTAFTNPTLPLPAGDRVVQIRDWDVEAGKAEPRALHDFVVWRESLKSVTDIGAFRDVSISLVAPGIESGPVQVAEITSNAFRIAPAAPVLGRVLAPADERAGAPQVVVIGYGVWQKRFAGDAHVIGRSVQLGDTFATVVGVMPEGFAFPVSHEAWIPLRSDVLGQPPREGPDVTVFGRLAPGVSLEGAQAELAVLGRRTAAQFPSTHEHLLPQVRPYTSTFWDPSAQEMPLIYSFNVFAVLLLVLICCNVALLMFARAATRQSELVVRSALGASRGRIIAQLFAEALVLGAVAAAVGLAAAWFVLDRWGLRYLEFNLGRIPFWFDIGLSPLTVLYACGLTLLGAAIAGVVPALKVMKGIGAQLRQGTTGGGGGVQFGGVWTAVIITQVAFTVAFPGIAYVEQRQLARIKSFPAGFAAEEYLAARLDMDVPDVREAAAESAWVARGTRLAAALETVRQRVAAEPGVLGVTFVDRLPRDEHAERVIELEEDLPGARQAAPVPSRSGQQPLREVSTAQIDPSYFDVLKTPMLAGRAFDNGDLAPSARAVIVDKGFVDQVLQGRSAVGRLVRFGARRGRNVPEQERPWFEIVGVVKELGMGAPTQMGRAAGLYLPTVPGRDGPVNIVVHTRGDPMALVPRLRAISSAADPTLRLTALQSVDQVTSGVLWFIRLWFRMTLVLIGIAILLSLAGIYSVLSFTVARRTREIGVRVALGSDRRRVVVDIFRRPVTQVAVGVVAGGALIGAVAFFASTIGLEDGRIKPAFSAGQVALYVAYVAFMFGVCLLSCVVPTRRALGVQPTEALRAE</sequence>
<evidence type="ECO:0000256" key="1">
    <source>
        <dbReference type="ARBA" id="ARBA00004651"/>
    </source>
</evidence>
<evidence type="ECO:0000313" key="10">
    <source>
        <dbReference type="EMBL" id="AHG93541.1"/>
    </source>
</evidence>
<feature type="transmembrane region" description="Helical" evidence="7">
    <location>
        <begin position="774"/>
        <end position="795"/>
    </location>
</feature>
<dbReference type="AlphaFoldDB" id="W0RS62"/>
<dbReference type="GO" id="GO:0022857">
    <property type="term" value="F:transmembrane transporter activity"/>
    <property type="evidence" value="ECO:0007669"/>
    <property type="project" value="TreeGrafter"/>
</dbReference>
<dbReference type="eggNOG" id="COG0577">
    <property type="taxonomic scope" value="Bacteria"/>
</dbReference>